<dbReference type="OMA" id="METIMAH"/>
<dbReference type="AlphaFoldDB" id="S2JI68"/>
<dbReference type="PROSITE" id="PS00108">
    <property type="entry name" value="PROTEIN_KINASE_ST"/>
    <property type="match status" value="1"/>
</dbReference>
<feature type="region of interest" description="Disordered" evidence="9">
    <location>
        <begin position="539"/>
        <end position="637"/>
    </location>
</feature>
<dbReference type="InterPro" id="IPR028375">
    <property type="entry name" value="KA1/Ssp2_C"/>
</dbReference>
<feature type="compositionally biased region" description="Low complexity" evidence="9">
    <location>
        <begin position="812"/>
        <end position="825"/>
    </location>
</feature>
<dbReference type="SUPFAM" id="SSF103243">
    <property type="entry name" value="KA1-like"/>
    <property type="match status" value="1"/>
</dbReference>
<dbReference type="VEuPathDB" id="FungiDB:HMPREF1544_03526"/>
<gene>
    <name evidence="12" type="ORF">HMPREF1544_03526</name>
</gene>
<feature type="compositionally biased region" description="Polar residues" evidence="9">
    <location>
        <begin position="393"/>
        <end position="405"/>
    </location>
</feature>
<feature type="region of interest" description="Disordered" evidence="9">
    <location>
        <begin position="433"/>
        <end position="512"/>
    </location>
</feature>
<dbReference type="FunCoup" id="S2JI68">
    <property type="interactions" value="165"/>
</dbReference>
<dbReference type="OrthoDB" id="193931at2759"/>
<feature type="compositionally biased region" description="Polar residues" evidence="9">
    <location>
        <begin position="684"/>
        <end position="697"/>
    </location>
</feature>
<dbReference type="InterPro" id="IPR001772">
    <property type="entry name" value="KA1_dom"/>
</dbReference>
<evidence type="ECO:0000259" key="11">
    <source>
        <dbReference type="PROSITE" id="PS50032"/>
    </source>
</evidence>
<dbReference type="EC" id="2.7.11.1" evidence="1"/>
<feature type="region of interest" description="Disordered" evidence="9">
    <location>
        <begin position="811"/>
        <end position="840"/>
    </location>
</feature>
<dbReference type="PROSITE" id="PS50032">
    <property type="entry name" value="KA1"/>
    <property type="match status" value="1"/>
</dbReference>
<feature type="domain" description="Protein kinase" evidence="10">
    <location>
        <begin position="42"/>
        <end position="304"/>
    </location>
</feature>
<dbReference type="InterPro" id="IPR011009">
    <property type="entry name" value="Kinase-like_dom_sf"/>
</dbReference>
<dbReference type="GO" id="GO:0004674">
    <property type="term" value="F:protein serine/threonine kinase activity"/>
    <property type="evidence" value="ECO:0007669"/>
    <property type="project" value="UniProtKB-KW"/>
</dbReference>
<dbReference type="Pfam" id="PF00069">
    <property type="entry name" value="Pkinase"/>
    <property type="match status" value="1"/>
</dbReference>
<dbReference type="SMART" id="SM00220">
    <property type="entry name" value="S_TKc"/>
    <property type="match status" value="1"/>
</dbReference>
<dbReference type="FunFam" id="3.30.200.20:FF:000003">
    <property type="entry name" value="Non-specific serine/threonine protein kinase"/>
    <property type="match status" value="1"/>
</dbReference>
<feature type="compositionally biased region" description="Low complexity" evidence="9">
    <location>
        <begin position="946"/>
        <end position="962"/>
    </location>
</feature>
<feature type="compositionally biased region" description="Basic residues" evidence="9">
    <location>
        <begin position="569"/>
        <end position="580"/>
    </location>
</feature>
<keyword evidence="3" id="KW-0808">Transferase</keyword>
<dbReference type="InterPro" id="IPR000719">
    <property type="entry name" value="Prot_kinase_dom"/>
</dbReference>
<dbReference type="SUPFAM" id="SSF56112">
    <property type="entry name" value="Protein kinase-like (PK-like)"/>
    <property type="match status" value="1"/>
</dbReference>
<evidence type="ECO:0000256" key="8">
    <source>
        <dbReference type="ARBA" id="ARBA00048679"/>
    </source>
</evidence>
<accession>S2JI68</accession>
<feature type="region of interest" description="Disordered" evidence="9">
    <location>
        <begin position="373"/>
        <end position="405"/>
    </location>
</feature>
<protein>
    <recommendedName>
        <fullName evidence="1">non-specific serine/threonine protein kinase</fullName>
        <ecNumber evidence="1">2.7.11.1</ecNumber>
    </recommendedName>
</protein>
<feature type="domain" description="KA1" evidence="11">
    <location>
        <begin position="841"/>
        <end position="891"/>
    </location>
</feature>
<feature type="compositionally biased region" description="Polar residues" evidence="9">
    <location>
        <begin position="477"/>
        <end position="491"/>
    </location>
</feature>
<dbReference type="EMBL" id="KE123932">
    <property type="protein sequence ID" value="EPB89594.1"/>
    <property type="molecule type" value="Genomic_DNA"/>
</dbReference>
<dbReference type="PANTHER" id="PTHR24346">
    <property type="entry name" value="MAP/MICROTUBULE AFFINITY-REGULATING KINASE"/>
    <property type="match status" value="1"/>
</dbReference>
<evidence type="ECO:0000256" key="2">
    <source>
        <dbReference type="ARBA" id="ARBA00022527"/>
    </source>
</evidence>
<dbReference type="PROSITE" id="PS50011">
    <property type="entry name" value="PROTEIN_KINASE_DOM"/>
    <property type="match status" value="1"/>
</dbReference>
<evidence type="ECO:0000256" key="3">
    <source>
        <dbReference type="ARBA" id="ARBA00022679"/>
    </source>
</evidence>
<keyword evidence="6" id="KW-0067">ATP-binding</keyword>
<feature type="region of interest" description="Disordered" evidence="9">
    <location>
        <begin position="775"/>
        <end position="799"/>
    </location>
</feature>
<feature type="compositionally biased region" description="Low complexity" evidence="9">
    <location>
        <begin position="552"/>
        <end position="568"/>
    </location>
</feature>
<dbReference type="GO" id="GO:0005737">
    <property type="term" value="C:cytoplasm"/>
    <property type="evidence" value="ECO:0007669"/>
    <property type="project" value="TreeGrafter"/>
</dbReference>
<feature type="compositionally biased region" description="Polar residues" evidence="9">
    <location>
        <begin position="499"/>
        <end position="509"/>
    </location>
</feature>
<evidence type="ECO:0000313" key="13">
    <source>
        <dbReference type="Proteomes" id="UP000014254"/>
    </source>
</evidence>
<organism evidence="12 13">
    <name type="scientific">Mucor circinelloides f. circinelloides (strain 1006PhL)</name>
    <name type="common">Mucormycosis agent</name>
    <name type="synonym">Calyptromyces circinelloides</name>
    <dbReference type="NCBI Taxonomy" id="1220926"/>
    <lineage>
        <taxon>Eukaryota</taxon>
        <taxon>Fungi</taxon>
        <taxon>Fungi incertae sedis</taxon>
        <taxon>Mucoromycota</taxon>
        <taxon>Mucoromycotina</taxon>
        <taxon>Mucoromycetes</taxon>
        <taxon>Mucorales</taxon>
        <taxon>Mucorineae</taxon>
        <taxon>Mucoraceae</taxon>
        <taxon>Mucor</taxon>
    </lineage>
</organism>
<dbReference type="Pfam" id="PF02149">
    <property type="entry name" value="KA1"/>
    <property type="match status" value="1"/>
</dbReference>
<evidence type="ECO:0000313" key="12">
    <source>
        <dbReference type="EMBL" id="EPB89594.1"/>
    </source>
</evidence>
<evidence type="ECO:0000259" key="10">
    <source>
        <dbReference type="PROSITE" id="PS50011"/>
    </source>
</evidence>
<name>S2JI68_MUCC1</name>
<dbReference type="InParanoid" id="S2JI68"/>
<keyword evidence="2" id="KW-0723">Serine/threonine-protein kinase</keyword>
<proteinExistence type="predicted"/>
<feature type="region of interest" description="Disordered" evidence="9">
    <location>
        <begin position="916"/>
        <end position="962"/>
    </location>
</feature>
<dbReference type="GO" id="GO:0005524">
    <property type="term" value="F:ATP binding"/>
    <property type="evidence" value="ECO:0007669"/>
    <property type="project" value="UniProtKB-KW"/>
</dbReference>
<comment type="catalytic activity">
    <reaction evidence="8">
        <text>L-seryl-[protein] + ATP = O-phospho-L-seryl-[protein] + ADP + H(+)</text>
        <dbReference type="Rhea" id="RHEA:17989"/>
        <dbReference type="Rhea" id="RHEA-COMP:9863"/>
        <dbReference type="Rhea" id="RHEA-COMP:11604"/>
        <dbReference type="ChEBI" id="CHEBI:15378"/>
        <dbReference type="ChEBI" id="CHEBI:29999"/>
        <dbReference type="ChEBI" id="CHEBI:30616"/>
        <dbReference type="ChEBI" id="CHEBI:83421"/>
        <dbReference type="ChEBI" id="CHEBI:456216"/>
        <dbReference type="EC" id="2.7.11.1"/>
    </reaction>
</comment>
<dbReference type="eggNOG" id="KOG0583">
    <property type="taxonomic scope" value="Eukaryota"/>
</dbReference>
<keyword evidence="5 12" id="KW-0418">Kinase</keyword>
<dbReference type="STRING" id="1220926.S2JI68"/>
<evidence type="ECO:0000256" key="4">
    <source>
        <dbReference type="ARBA" id="ARBA00022741"/>
    </source>
</evidence>
<evidence type="ECO:0000256" key="5">
    <source>
        <dbReference type="ARBA" id="ARBA00022777"/>
    </source>
</evidence>
<evidence type="ECO:0000256" key="1">
    <source>
        <dbReference type="ARBA" id="ARBA00012513"/>
    </source>
</evidence>
<reference evidence="13" key="1">
    <citation type="submission" date="2013-05" db="EMBL/GenBank/DDBJ databases">
        <title>The Genome sequence of Mucor circinelloides f. circinelloides 1006PhL.</title>
        <authorList>
            <consortium name="The Broad Institute Genomics Platform"/>
            <person name="Cuomo C."/>
            <person name="Earl A."/>
            <person name="Findley K."/>
            <person name="Lee S.C."/>
            <person name="Walker B."/>
            <person name="Young S."/>
            <person name="Zeng Q."/>
            <person name="Gargeya S."/>
            <person name="Fitzgerald M."/>
            <person name="Haas B."/>
            <person name="Abouelleil A."/>
            <person name="Allen A.W."/>
            <person name="Alvarado L."/>
            <person name="Arachchi H.M."/>
            <person name="Berlin A.M."/>
            <person name="Chapman S.B."/>
            <person name="Gainer-Dewar J."/>
            <person name="Goldberg J."/>
            <person name="Griggs A."/>
            <person name="Gujja S."/>
            <person name="Hansen M."/>
            <person name="Howarth C."/>
            <person name="Imamovic A."/>
            <person name="Ireland A."/>
            <person name="Larimer J."/>
            <person name="McCowan C."/>
            <person name="Murphy C."/>
            <person name="Pearson M."/>
            <person name="Poon T.W."/>
            <person name="Priest M."/>
            <person name="Roberts A."/>
            <person name="Saif S."/>
            <person name="Shea T."/>
            <person name="Sisk P."/>
            <person name="Sykes S."/>
            <person name="Wortman J."/>
            <person name="Nusbaum C."/>
            <person name="Birren B."/>
        </authorList>
    </citation>
    <scope>NUCLEOTIDE SEQUENCE [LARGE SCALE GENOMIC DNA]</scope>
    <source>
        <strain evidence="13">1006PhL</strain>
    </source>
</reference>
<feature type="region of interest" description="Disordered" evidence="9">
    <location>
        <begin position="684"/>
        <end position="715"/>
    </location>
</feature>
<keyword evidence="4" id="KW-0547">Nucleotide-binding</keyword>
<dbReference type="Gene3D" id="3.30.310.80">
    <property type="entry name" value="Kinase associated domain 1, KA1"/>
    <property type="match status" value="1"/>
</dbReference>
<dbReference type="Gene3D" id="1.10.510.10">
    <property type="entry name" value="Transferase(Phosphotransferase) domain 1"/>
    <property type="match status" value="1"/>
</dbReference>
<sequence length="962" mass="107851">MRHQEAEHQEKLRHNQPWWQYYYQLYHYHLPPGRKPTVFGPYLLLQTMGEGEFGKVKFGIEVKTGQEVAIKLIRKDSIDSTSRMTKVEREISVLRILRHPNIVELFDVIETEKYIGIILQCATGGELFDYILAHRYLKERDASRLFAQLISGVHYMHQKHIVHRDLKLENLLLDKHRNVLITDFGFANQFTSPQDDLMSTSCGSPCYAAPELVMNQGVYVGPAVDIWSCGVILFAMLCGYLPYDDDPANPESYNINLLYKYILNTPLIFPDYISEEACDLLSLMLVPDPEKRCTMETIMAHPWLSPHQHLFVQIPQEKDDILEEKQSEEEQVVPDQDTPMPESARRNTTIGVSQYQNDANEIVDIPQTIKEQEVSEDQEMEESTPAQHEDTAANVTTKDTPMQDISTIELPPLTVATTANETDETPVLELTAKQQSEQQPQEPENEVPSPPTPPQKQDIPVIQDEEPPISPLPALHQKTQNRPKSTISSTEKVLHFLSGHSNTPKPGNTNEKRTRHMSLATENGSPSILQAKFLSSINHQRKTAPSPSIQQPTPEASPSPNTSASTPHPSKKPNNTKRNVRLSTITPPPQPHPSHTSDRGTRRKTLSLLVNSMTDNTKMPFSNRRQSNTRTPPPPSTTAIAEERVHMMPSVSEHTMNRMTDKEKHRSAGKKLMDWFKKKPLSTIHRSTNQSSDTMLHNNNDRLSSSSNNENSEFSDATTIIDPKLRTHHGAVDQEALTSRPPAQVFAEVKAALKALGLECKRDGGEYKLKCSRPKRPAEKRNMNSHHYHQNGSSGGNPPFRMLLRRASAHQSTVSTSTTNSTIKSGDSGNNKPATIYGDPNVDPGEEVRFSVELCKIKNLPGLYIVDMRRMRGNVWAYKFIYRTLLDTLKLGGKSGYLNTEKQQQEAPQIIHEESDANNRLSTASSSGGNSSSILDDPPHTPSPPNSTSKEANATAATAVVA</sequence>
<keyword evidence="13" id="KW-1185">Reference proteome</keyword>
<dbReference type="GO" id="GO:0035556">
    <property type="term" value="P:intracellular signal transduction"/>
    <property type="evidence" value="ECO:0007669"/>
    <property type="project" value="TreeGrafter"/>
</dbReference>
<comment type="catalytic activity">
    <reaction evidence="7">
        <text>L-threonyl-[protein] + ATP = O-phospho-L-threonyl-[protein] + ADP + H(+)</text>
        <dbReference type="Rhea" id="RHEA:46608"/>
        <dbReference type="Rhea" id="RHEA-COMP:11060"/>
        <dbReference type="Rhea" id="RHEA-COMP:11605"/>
        <dbReference type="ChEBI" id="CHEBI:15378"/>
        <dbReference type="ChEBI" id="CHEBI:30013"/>
        <dbReference type="ChEBI" id="CHEBI:30616"/>
        <dbReference type="ChEBI" id="CHEBI:61977"/>
        <dbReference type="ChEBI" id="CHEBI:456216"/>
        <dbReference type="EC" id="2.7.11.1"/>
    </reaction>
</comment>
<feature type="compositionally biased region" description="Polar residues" evidence="9">
    <location>
        <begin position="608"/>
        <end position="620"/>
    </location>
</feature>
<dbReference type="FunFam" id="1.10.510.10:FF:000571">
    <property type="entry name" value="Maternal embryonic leucine zipper kinase"/>
    <property type="match status" value="1"/>
</dbReference>
<evidence type="ECO:0000256" key="6">
    <source>
        <dbReference type="ARBA" id="ARBA00022840"/>
    </source>
</evidence>
<dbReference type="InterPro" id="IPR008271">
    <property type="entry name" value="Ser/Thr_kinase_AS"/>
</dbReference>
<evidence type="ECO:0000256" key="7">
    <source>
        <dbReference type="ARBA" id="ARBA00047899"/>
    </source>
</evidence>
<evidence type="ECO:0000256" key="9">
    <source>
        <dbReference type="SAM" id="MobiDB-lite"/>
    </source>
</evidence>
<feature type="compositionally biased region" description="Low complexity" evidence="9">
    <location>
        <begin position="701"/>
        <end position="715"/>
    </location>
</feature>
<feature type="compositionally biased region" description="Polar residues" evidence="9">
    <location>
        <begin position="539"/>
        <end position="551"/>
    </location>
</feature>
<dbReference type="PANTHER" id="PTHR24346:SF110">
    <property type="entry name" value="NON-SPECIFIC SERINE_THREONINE PROTEIN KINASE"/>
    <property type="match status" value="1"/>
</dbReference>
<dbReference type="GO" id="GO:0106310">
    <property type="term" value="F:protein serine kinase activity"/>
    <property type="evidence" value="ECO:0007669"/>
    <property type="project" value="RHEA"/>
</dbReference>
<dbReference type="Proteomes" id="UP000014254">
    <property type="component" value="Unassembled WGS sequence"/>
</dbReference>